<sequence length="135" mass="15445">MTQERIEAYEKIRKALTEAPLLHMPDWNIPLKLKIDAFGDGLGESLHQVQIIDDKPTEGQVCFFEVITDCNAMKSLLNMKSPNRHILRSQIAIQEYRGNMNVVHKEGNIHKHSDELSRWALANTPVNPGYLPLEE</sequence>
<proteinExistence type="predicted"/>
<evidence type="ECO:0000259" key="1">
    <source>
        <dbReference type="Pfam" id="PF17919"/>
    </source>
</evidence>
<dbReference type="EMBL" id="AVOT02048155">
    <property type="protein sequence ID" value="MBW0543386.1"/>
    <property type="molecule type" value="Genomic_DNA"/>
</dbReference>
<dbReference type="Proteomes" id="UP000765509">
    <property type="component" value="Unassembled WGS sequence"/>
</dbReference>
<dbReference type="AlphaFoldDB" id="A0A9Q3IHK6"/>
<dbReference type="Pfam" id="PF17919">
    <property type="entry name" value="RT_RNaseH_2"/>
    <property type="match status" value="1"/>
</dbReference>
<comment type="caution">
    <text evidence="2">The sequence shown here is derived from an EMBL/GenBank/DDBJ whole genome shotgun (WGS) entry which is preliminary data.</text>
</comment>
<reference evidence="2" key="1">
    <citation type="submission" date="2021-03" db="EMBL/GenBank/DDBJ databases">
        <title>Draft genome sequence of rust myrtle Austropuccinia psidii MF-1, a brazilian biotype.</title>
        <authorList>
            <person name="Quecine M.C."/>
            <person name="Pachon D.M.R."/>
            <person name="Bonatelli M.L."/>
            <person name="Correr F.H."/>
            <person name="Franceschini L.M."/>
            <person name="Leite T.F."/>
            <person name="Margarido G.R.A."/>
            <person name="Almeida C.A."/>
            <person name="Ferrarezi J.A."/>
            <person name="Labate C.A."/>
        </authorList>
    </citation>
    <scope>NUCLEOTIDE SEQUENCE</scope>
    <source>
        <strain evidence="2">MF-1</strain>
    </source>
</reference>
<evidence type="ECO:0000313" key="3">
    <source>
        <dbReference type="Proteomes" id="UP000765509"/>
    </source>
</evidence>
<gene>
    <name evidence="2" type="ORF">O181_083101</name>
</gene>
<keyword evidence="3" id="KW-1185">Reference proteome</keyword>
<feature type="domain" description="Reverse transcriptase/retrotransposon-derived protein RNase H-like" evidence="1">
    <location>
        <begin position="2"/>
        <end position="50"/>
    </location>
</feature>
<dbReference type="InterPro" id="IPR043502">
    <property type="entry name" value="DNA/RNA_pol_sf"/>
</dbReference>
<dbReference type="OrthoDB" id="5920460at2759"/>
<name>A0A9Q3IHK6_9BASI</name>
<dbReference type="InterPro" id="IPR041577">
    <property type="entry name" value="RT_RNaseH_2"/>
</dbReference>
<dbReference type="SUPFAM" id="SSF56672">
    <property type="entry name" value="DNA/RNA polymerases"/>
    <property type="match status" value="1"/>
</dbReference>
<organism evidence="2 3">
    <name type="scientific">Austropuccinia psidii MF-1</name>
    <dbReference type="NCBI Taxonomy" id="1389203"/>
    <lineage>
        <taxon>Eukaryota</taxon>
        <taxon>Fungi</taxon>
        <taxon>Dikarya</taxon>
        <taxon>Basidiomycota</taxon>
        <taxon>Pucciniomycotina</taxon>
        <taxon>Pucciniomycetes</taxon>
        <taxon>Pucciniales</taxon>
        <taxon>Sphaerophragmiaceae</taxon>
        <taxon>Austropuccinia</taxon>
    </lineage>
</organism>
<protein>
    <recommendedName>
        <fullName evidence="1">Reverse transcriptase/retrotransposon-derived protein RNase H-like domain-containing protein</fullName>
    </recommendedName>
</protein>
<evidence type="ECO:0000313" key="2">
    <source>
        <dbReference type="EMBL" id="MBW0543386.1"/>
    </source>
</evidence>
<accession>A0A9Q3IHK6</accession>